<evidence type="ECO:0000313" key="2">
    <source>
        <dbReference type="EMBL" id="CAB4589707.1"/>
    </source>
</evidence>
<accession>A0A6J6FM70</accession>
<dbReference type="EMBL" id="CAEZSR010000220">
    <property type="protein sequence ID" value="CAB4589707.1"/>
    <property type="molecule type" value="Genomic_DNA"/>
</dbReference>
<organism evidence="2">
    <name type="scientific">freshwater metagenome</name>
    <dbReference type="NCBI Taxonomy" id="449393"/>
    <lineage>
        <taxon>unclassified sequences</taxon>
        <taxon>metagenomes</taxon>
        <taxon>ecological metagenomes</taxon>
    </lineage>
</organism>
<keyword evidence="1" id="KW-0472">Membrane</keyword>
<feature type="transmembrane region" description="Helical" evidence="1">
    <location>
        <begin position="33"/>
        <end position="52"/>
    </location>
</feature>
<gene>
    <name evidence="2" type="ORF">UFOPK1493_03674</name>
</gene>
<proteinExistence type="predicted"/>
<protein>
    <submittedName>
        <fullName evidence="2">Unannotated protein</fullName>
    </submittedName>
</protein>
<dbReference type="AlphaFoldDB" id="A0A6J6FM70"/>
<sequence length="723" mass="75059">MPYPDPSTPIASRVVVPQVVVPRSRRRRGPRPLATLPAVLVGLLLAVVPLPLVPAPGAVTSVGAAPATSPPTSLPVPVDTWAWCGVHPDDPAAAASAQAMAESAGISVTFGPCNVPAPGYSPAFTADRYVSPEVYRRLVEINAAAGLRTVVYDARVWSADPAVRAAAIAFWEPWTDHIEAWDMGDEFDPAGTEWPILVQRWNRVRTLVTPQTGVRPFTNHLYWATDEALRDLPGSEQLLSFTLYGTDLGASVARTHDADVGTLMCGVNAYDHFGYVPSPDKIRADMAALRAAGCDQFLVFGGHPVYASQVFGDWSIVDRQGRPTVWAPAVLEGSGRSSFTGVTPARLLETRAGLTTVDGAQNGVGRRGDGAVSGVDVVGRAGLPWDVAAVALTVTAVDPSRAGFVTIWPCGRAQPVASQLTHARTTAATTVVVEPGQDGRVCVYNMAATDLVVDVNGYVPEGAAFVAGDPARLLETRVGDAAAGEVLTTVDGRDQGIGPREAGTVTEVQVTGRAGVPATARSVVLSVTVTAARAAGYVTVYPCGTPVPVSSNVNYTAGATVTTTVVSPVGTGGRVCLFTMSTVDMVLDIGGHLPALAPISTEPPSRLLDSRSGTGVATTDGRHLAFGPVRPDTVTSFTVAGRAGLPSTVRTVALSVTVTEPVRSGFVTIYPCGSPRPNASHVNFVARQTVANLVFAEVGADGTVCAYSMAGTQLVVDVIGALP</sequence>
<reference evidence="2" key="1">
    <citation type="submission" date="2020-05" db="EMBL/GenBank/DDBJ databases">
        <authorList>
            <person name="Chiriac C."/>
            <person name="Salcher M."/>
            <person name="Ghai R."/>
            <person name="Kavagutti S V."/>
        </authorList>
    </citation>
    <scope>NUCLEOTIDE SEQUENCE</scope>
</reference>
<keyword evidence="1" id="KW-1133">Transmembrane helix</keyword>
<evidence type="ECO:0000256" key="1">
    <source>
        <dbReference type="SAM" id="Phobius"/>
    </source>
</evidence>
<name>A0A6J6FM70_9ZZZZ</name>
<keyword evidence="1" id="KW-0812">Transmembrane</keyword>